<evidence type="ECO:0000313" key="3">
    <source>
        <dbReference type="EMBL" id="RZB77384.1"/>
    </source>
</evidence>
<dbReference type="Proteomes" id="UP000289340">
    <property type="component" value="Chromosome 12"/>
</dbReference>
<dbReference type="InterPro" id="IPR050425">
    <property type="entry name" value="NAD(P)_dehydrat-like"/>
</dbReference>
<organism evidence="3 4">
    <name type="scientific">Glycine soja</name>
    <name type="common">Wild soybean</name>
    <dbReference type="NCBI Taxonomy" id="3848"/>
    <lineage>
        <taxon>Eukaryota</taxon>
        <taxon>Viridiplantae</taxon>
        <taxon>Streptophyta</taxon>
        <taxon>Embryophyta</taxon>
        <taxon>Tracheophyta</taxon>
        <taxon>Spermatophyta</taxon>
        <taxon>Magnoliopsida</taxon>
        <taxon>eudicotyledons</taxon>
        <taxon>Gunneridae</taxon>
        <taxon>Pentapetalae</taxon>
        <taxon>rosids</taxon>
        <taxon>fabids</taxon>
        <taxon>Fabales</taxon>
        <taxon>Fabaceae</taxon>
        <taxon>Papilionoideae</taxon>
        <taxon>50 kb inversion clade</taxon>
        <taxon>NPAAA clade</taxon>
        <taxon>indigoferoid/millettioid clade</taxon>
        <taxon>Phaseoleae</taxon>
        <taxon>Glycine</taxon>
        <taxon>Glycine subgen. Soja</taxon>
    </lineage>
</organism>
<dbReference type="PANTHER" id="PTHR10366:SF563">
    <property type="entry name" value="CINNAMOYL-COA REDUCTASE 16"/>
    <property type="match status" value="1"/>
</dbReference>
<evidence type="ECO:0000256" key="2">
    <source>
        <dbReference type="ARBA" id="ARBA00023002"/>
    </source>
</evidence>
<dbReference type="InterPro" id="IPR036291">
    <property type="entry name" value="NAD(P)-bd_dom_sf"/>
</dbReference>
<name>A0A445HUL0_GLYSO</name>
<evidence type="ECO:0000313" key="4">
    <source>
        <dbReference type="Proteomes" id="UP000289340"/>
    </source>
</evidence>
<keyword evidence="2" id="KW-0560">Oxidoreductase</keyword>
<keyword evidence="4" id="KW-1185">Reference proteome</keyword>
<dbReference type="SUPFAM" id="SSF51735">
    <property type="entry name" value="NAD(P)-binding Rossmann-fold domains"/>
    <property type="match status" value="1"/>
</dbReference>
<gene>
    <name evidence="3" type="ORF">D0Y65_035328</name>
</gene>
<protein>
    <submittedName>
        <fullName evidence="3">Vestitone reductase</fullName>
    </submittedName>
</protein>
<dbReference type="Gene3D" id="3.40.50.720">
    <property type="entry name" value="NAD(P)-binding Rossmann-like Domain"/>
    <property type="match status" value="1"/>
</dbReference>
<evidence type="ECO:0000256" key="1">
    <source>
        <dbReference type="ARBA" id="ARBA00022857"/>
    </source>
</evidence>
<dbReference type="AlphaFoldDB" id="A0A445HUL0"/>
<feature type="non-terminal residue" evidence="3">
    <location>
        <position position="314"/>
    </location>
</feature>
<dbReference type="GO" id="GO:0016616">
    <property type="term" value="F:oxidoreductase activity, acting on the CH-OH group of donors, NAD or NADP as acceptor"/>
    <property type="evidence" value="ECO:0007669"/>
    <property type="project" value="TreeGrafter"/>
</dbReference>
<comment type="caution">
    <text evidence="3">The sequence shown here is derived from an EMBL/GenBank/DDBJ whole genome shotgun (WGS) entry which is preliminary data.</text>
</comment>
<keyword evidence="1" id="KW-0521">NADP</keyword>
<reference evidence="3 4" key="1">
    <citation type="submission" date="2018-09" db="EMBL/GenBank/DDBJ databases">
        <title>A high-quality reference genome of wild soybean provides a powerful tool to mine soybean genomes.</title>
        <authorList>
            <person name="Xie M."/>
            <person name="Chung C.Y.L."/>
            <person name="Li M.-W."/>
            <person name="Wong F.-L."/>
            <person name="Chan T.-F."/>
            <person name="Lam H.-M."/>
        </authorList>
    </citation>
    <scope>NUCLEOTIDE SEQUENCE [LARGE SCALE GENOMIC DNA]</scope>
    <source>
        <strain evidence="4">cv. W05</strain>
        <tissue evidence="3">Hypocotyl of etiolated seedlings</tissue>
    </source>
</reference>
<sequence>MATSPSSMTKIEHSHAILFSPCETHEHSRSQEHRKDVSFLTSLPGSSQRLQILSADLSNPESIGVFHVATPVDFQVKEPEETCLNSKTVKRVVYTTSVGAVVCNSEEDQVMDESFWSDVDYLRSSKILKWSYAVSKTSTEKNGLDVVTIAPPLVLGPFICPKLPDSISDALNLSIWLSACACACFNSNNTRIEKCQKAILVEIYVERDKDPLAFNDRIMVHVEDVVRVHIFLLEHPDPKGRYICSSYNTPVERVYQFVSAKYPEVQQRTTDALKQNKGIRIPDLSAKKLIDAGFKFKYGPEEMLDDTVQCCKEK</sequence>
<dbReference type="PANTHER" id="PTHR10366">
    <property type="entry name" value="NAD DEPENDENT EPIMERASE/DEHYDRATASE"/>
    <property type="match status" value="1"/>
</dbReference>
<proteinExistence type="predicted"/>
<accession>A0A445HUL0</accession>
<dbReference type="SMR" id="A0A445HUL0"/>
<dbReference type="EMBL" id="QZWG01000012">
    <property type="protein sequence ID" value="RZB77384.1"/>
    <property type="molecule type" value="Genomic_DNA"/>
</dbReference>
<dbReference type="FunFam" id="3.40.50.720:FF:000984">
    <property type="entry name" value="Dihydroflavonol 4-reductase family"/>
    <property type="match status" value="1"/>
</dbReference>